<organism evidence="8 9">
    <name type="scientific">Lophium mytilinum</name>
    <dbReference type="NCBI Taxonomy" id="390894"/>
    <lineage>
        <taxon>Eukaryota</taxon>
        <taxon>Fungi</taxon>
        <taxon>Dikarya</taxon>
        <taxon>Ascomycota</taxon>
        <taxon>Pezizomycotina</taxon>
        <taxon>Dothideomycetes</taxon>
        <taxon>Pleosporomycetidae</taxon>
        <taxon>Mytilinidiales</taxon>
        <taxon>Mytilinidiaceae</taxon>
        <taxon>Lophium</taxon>
    </lineage>
</organism>
<evidence type="ECO:0000256" key="5">
    <source>
        <dbReference type="SAM" id="MobiDB-lite"/>
    </source>
</evidence>
<dbReference type="AlphaFoldDB" id="A0A6A6QJ16"/>
<dbReference type="InterPro" id="IPR045119">
    <property type="entry name" value="SUN1-5"/>
</dbReference>
<feature type="region of interest" description="Disordered" evidence="5">
    <location>
        <begin position="1"/>
        <end position="77"/>
    </location>
</feature>
<feature type="region of interest" description="Disordered" evidence="5">
    <location>
        <begin position="98"/>
        <end position="141"/>
    </location>
</feature>
<proteinExistence type="predicted"/>
<dbReference type="PROSITE" id="PS51469">
    <property type="entry name" value="SUN"/>
    <property type="match status" value="1"/>
</dbReference>
<name>A0A6A6QJ16_9PEZI</name>
<dbReference type="Proteomes" id="UP000799750">
    <property type="component" value="Unassembled WGS sequence"/>
</dbReference>
<dbReference type="PANTHER" id="PTHR12911">
    <property type="entry name" value="SAD1/UNC-84-LIKE PROTEIN-RELATED"/>
    <property type="match status" value="1"/>
</dbReference>
<evidence type="ECO:0000313" key="8">
    <source>
        <dbReference type="EMBL" id="KAF2492006.1"/>
    </source>
</evidence>
<feature type="domain" description="SUN" evidence="7">
    <location>
        <begin position="439"/>
        <end position="628"/>
    </location>
</feature>
<keyword evidence="3 6" id="KW-1133">Transmembrane helix</keyword>
<feature type="compositionally biased region" description="Polar residues" evidence="5">
    <location>
        <begin position="25"/>
        <end position="36"/>
    </location>
</feature>
<protein>
    <recommendedName>
        <fullName evidence="7">SUN domain-containing protein</fullName>
    </recommendedName>
</protein>
<evidence type="ECO:0000256" key="4">
    <source>
        <dbReference type="ARBA" id="ARBA00023136"/>
    </source>
</evidence>
<evidence type="ECO:0000259" key="7">
    <source>
        <dbReference type="PROSITE" id="PS51469"/>
    </source>
</evidence>
<sequence>MASNTPFRRSSRLASATPAPARSGAGSTAGSVNQSIAGSRATPGRTTGGRAGQLPKVAVNRSHAYGSAGHARHAEDIAPPTTSFDQAFAAHRTSAIERDVSAEGSSSSSASSRSPQRSQIDGRRSQIRELSPTQSDLATPFEQTTLIDSSKSFGVIHEAGLHAEASNGTIHDRHSPASDTTSRAEATPSFPRVVLRVIKNNWLDVLKAVVMFVGFLSFVTFFYHLVTSTSIKSSPITGAGDAVSSQLTSTWDYVKNSVSFGSSGSSDLYPRVVSLEGTVHDIQQHLPDHVVVQVDQSTGKPVISDTFWRALRSKFSQKGLFNVADKDIEWKEFLVNNARKIETAIGNDRKKLLAHFDNTFVLARKHHQVLTRDEFAELMQKDYLAMSARVEQEVERVAKQIGTVAIRQQIRLESLAYANLLFNSELSLKTVNFFSPGLGAKINPRLTSPTLSKDITWKAAAFKLFFWAPPRNAPMTALERWEEASDCWCTAASSTKQSQLAVQMALPIFPTRVTIENIPKEGTLNWKSAPKDVELWVEIDDPDKREAVEISFNELHKPCRGSGPGSKYVCIGSMMYDIHGPNHVQTFDLELDLKAHDVEVKNAIVRVIETWGSDYTCVYRIRMHGEHLE</sequence>
<keyword evidence="2 6" id="KW-0812">Transmembrane</keyword>
<feature type="compositionally biased region" description="Polar residues" evidence="5">
    <location>
        <begin position="131"/>
        <end position="141"/>
    </location>
</feature>
<dbReference type="GO" id="GO:0043495">
    <property type="term" value="F:protein-membrane adaptor activity"/>
    <property type="evidence" value="ECO:0007669"/>
    <property type="project" value="TreeGrafter"/>
</dbReference>
<gene>
    <name evidence="8" type="ORF">BU16DRAFT_529391</name>
</gene>
<evidence type="ECO:0000256" key="6">
    <source>
        <dbReference type="SAM" id="Phobius"/>
    </source>
</evidence>
<feature type="compositionally biased region" description="Polar residues" evidence="5">
    <location>
        <begin position="1"/>
        <end position="14"/>
    </location>
</feature>
<keyword evidence="4 6" id="KW-0472">Membrane</keyword>
<feature type="compositionally biased region" description="Low complexity" evidence="5">
    <location>
        <begin position="102"/>
        <end position="119"/>
    </location>
</feature>
<feature type="region of interest" description="Disordered" evidence="5">
    <location>
        <begin position="164"/>
        <end position="185"/>
    </location>
</feature>
<evidence type="ECO:0000256" key="2">
    <source>
        <dbReference type="ARBA" id="ARBA00022692"/>
    </source>
</evidence>
<dbReference type="EMBL" id="MU004194">
    <property type="protein sequence ID" value="KAF2492006.1"/>
    <property type="molecule type" value="Genomic_DNA"/>
</dbReference>
<evidence type="ECO:0000313" key="9">
    <source>
        <dbReference type="Proteomes" id="UP000799750"/>
    </source>
</evidence>
<dbReference type="OrthoDB" id="342281at2759"/>
<dbReference type="Gene3D" id="2.60.120.260">
    <property type="entry name" value="Galactose-binding domain-like"/>
    <property type="match status" value="1"/>
</dbReference>
<accession>A0A6A6QJ16</accession>
<evidence type="ECO:0000256" key="3">
    <source>
        <dbReference type="ARBA" id="ARBA00022989"/>
    </source>
</evidence>
<feature type="transmembrane region" description="Helical" evidence="6">
    <location>
        <begin position="205"/>
        <end position="226"/>
    </location>
</feature>
<comment type="subcellular location">
    <subcellularLocation>
        <location evidence="1">Membrane</location>
    </subcellularLocation>
</comment>
<evidence type="ECO:0000256" key="1">
    <source>
        <dbReference type="ARBA" id="ARBA00004370"/>
    </source>
</evidence>
<reference evidence="8" key="1">
    <citation type="journal article" date="2020" name="Stud. Mycol.">
        <title>101 Dothideomycetes genomes: a test case for predicting lifestyles and emergence of pathogens.</title>
        <authorList>
            <person name="Haridas S."/>
            <person name="Albert R."/>
            <person name="Binder M."/>
            <person name="Bloem J."/>
            <person name="Labutti K."/>
            <person name="Salamov A."/>
            <person name="Andreopoulos B."/>
            <person name="Baker S."/>
            <person name="Barry K."/>
            <person name="Bills G."/>
            <person name="Bluhm B."/>
            <person name="Cannon C."/>
            <person name="Castanera R."/>
            <person name="Culley D."/>
            <person name="Daum C."/>
            <person name="Ezra D."/>
            <person name="Gonzalez J."/>
            <person name="Henrissat B."/>
            <person name="Kuo A."/>
            <person name="Liang C."/>
            <person name="Lipzen A."/>
            <person name="Lutzoni F."/>
            <person name="Magnuson J."/>
            <person name="Mondo S."/>
            <person name="Nolan M."/>
            <person name="Ohm R."/>
            <person name="Pangilinan J."/>
            <person name="Park H.-J."/>
            <person name="Ramirez L."/>
            <person name="Alfaro M."/>
            <person name="Sun H."/>
            <person name="Tritt A."/>
            <person name="Yoshinaga Y."/>
            <person name="Zwiers L.-H."/>
            <person name="Turgeon B."/>
            <person name="Goodwin S."/>
            <person name="Spatafora J."/>
            <person name="Crous P."/>
            <person name="Grigoriev I."/>
        </authorList>
    </citation>
    <scope>NUCLEOTIDE SEQUENCE</scope>
    <source>
        <strain evidence="8">CBS 269.34</strain>
    </source>
</reference>
<dbReference type="InterPro" id="IPR012919">
    <property type="entry name" value="SUN_dom"/>
</dbReference>
<keyword evidence="9" id="KW-1185">Reference proteome</keyword>
<dbReference type="GO" id="GO:0034993">
    <property type="term" value="C:meiotic nuclear membrane microtubule tethering complex"/>
    <property type="evidence" value="ECO:0007669"/>
    <property type="project" value="TreeGrafter"/>
</dbReference>
<dbReference type="Pfam" id="PF07738">
    <property type="entry name" value="Sad1_UNC"/>
    <property type="match status" value="1"/>
</dbReference>
<dbReference type="PANTHER" id="PTHR12911:SF8">
    <property type="entry name" value="KLAROID PROTEIN-RELATED"/>
    <property type="match status" value="1"/>
</dbReference>